<evidence type="ECO:0000313" key="3">
    <source>
        <dbReference type="EMBL" id="SFI50407.1"/>
    </source>
</evidence>
<dbReference type="InterPro" id="IPR036761">
    <property type="entry name" value="TTHA0802/YceI-like_sf"/>
</dbReference>
<dbReference type="SUPFAM" id="SSF101874">
    <property type="entry name" value="YceI-like"/>
    <property type="match status" value="1"/>
</dbReference>
<dbReference type="InterPro" id="IPR007372">
    <property type="entry name" value="Lipid/polyisoprenoid-bd_YceI"/>
</dbReference>
<dbReference type="Pfam" id="PF04264">
    <property type="entry name" value="YceI"/>
    <property type="match status" value="1"/>
</dbReference>
<keyword evidence="1" id="KW-0732">Signal</keyword>
<organism evidence="3 4">
    <name type="scientific">Albimonas pacifica</name>
    <dbReference type="NCBI Taxonomy" id="1114924"/>
    <lineage>
        <taxon>Bacteria</taxon>
        <taxon>Pseudomonadati</taxon>
        <taxon>Pseudomonadota</taxon>
        <taxon>Alphaproteobacteria</taxon>
        <taxon>Rhodobacterales</taxon>
        <taxon>Paracoccaceae</taxon>
        <taxon>Albimonas</taxon>
    </lineage>
</organism>
<gene>
    <name evidence="3" type="ORF">SAMN05216258_107184</name>
</gene>
<dbReference type="AlphaFoldDB" id="A0A1I3IRC8"/>
<proteinExistence type="predicted"/>
<keyword evidence="4" id="KW-1185">Reference proteome</keyword>
<name>A0A1I3IRC8_9RHOB</name>
<accession>A0A1I3IRC8</accession>
<dbReference type="SMART" id="SM00867">
    <property type="entry name" value="YceI"/>
    <property type="match status" value="1"/>
</dbReference>
<dbReference type="Proteomes" id="UP000199377">
    <property type="component" value="Unassembled WGS sequence"/>
</dbReference>
<protein>
    <submittedName>
        <fullName evidence="3">Polyisoprenoid-binding protein YceI</fullName>
    </submittedName>
</protein>
<feature type="signal peptide" evidence="1">
    <location>
        <begin position="1"/>
        <end position="20"/>
    </location>
</feature>
<reference evidence="3 4" key="1">
    <citation type="submission" date="2016-10" db="EMBL/GenBank/DDBJ databases">
        <authorList>
            <person name="de Groot N.N."/>
        </authorList>
    </citation>
    <scope>NUCLEOTIDE SEQUENCE [LARGE SCALE GENOMIC DNA]</scope>
    <source>
        <strain evidence="3 4">CGMCC 1.11030</strain>
    </source>
</reference>
<evidence type="ECO:0000313" key="4">
    <source>
        <dbReference type="Proteomes" id="UP000199377"/>
    </source>
</evidence>
<feature type="chain" id="PRO_5011681632" evidence="1">
    <location>
        <begin position="21"/>
        <end position="198"/>
    </location>
</feature>
<evidence type="ECO:0000259" key="2">
    <source>
        <dbReference type="SMART" id="SM00867"/>
    </source>
</evidence>
<dbReference type="EMBL" id="FOQH01000007">
    <property type="protein sequence ID" value="SFI50407.1"/>
    <property type="molecule type" value="Genomic_DNA"/>
</dbReference>
<sequence>MRSIRSFLSAAALASPAVLASDLPAAAEPWIMDREKTAVTFSLEHIGFSLVEGRFRDFDAAIDFDPVAQTASSVSFSIAAKSIDTDWGARDDFIRGDDMLDVEAHPRITFVSSDVRMLSDTEATVTGLVTIKGVSREETFDVVLNGMSPSTEDPGVTLAAFTVTGEVDRSDYGVSAFAPAVATTMALRVDIAARSPGR</sequence>
<dbReference type="RefSeq" id="WP_092861202.1">
    <property type="nucleotide sequence ID" value="NZ_FOQH01000007.1"/>
</dbReference>
<dbReference type="PANTHER" id="PTHR34406:SF1">
    <property type="entry name" value="PROTEIN YCEI"/>
    <property type="match status" value="1"/>
</dbReference>
<evidence type="ECO:0000256" key="1">
    <source>
        <dbReference type="SAM" id="SignalP"/>
    </source>
</evidence>
<dbReference type="PANTHER" id="PTHR34406">
    <property type="entry name" value="PROTEIN YCEI"/>
    <property type="match status" value="1"/>
</dbReference>
<feature type="domain" description="Lipid/polyisoprenoid-binding YceI-like" evidence="2">
    <location>
        <begin position="29"/>
        <end position="194"/>
    </location>
</feature>
<dbReference type="STRING" id="1114924.SAMN05216258_107184"/>
<dbReference type="OrthoDB" id="9811006at2"/>
<dbReference type="Gene3D" id="2.40.128.110">
    <property type="entry name" value="Lipid/polyisoprenoid-binding, YceI-like"/>
    <property type="match status" value="1"/>
</dbReference>